<dbReference type="EMBL" id="JAFJZO010000036">
    <property type="protein sequence ID" value="KAG5490193.1"/>
    <property type="molecule type" value="Genomic_DNA"/>
</dbReference>
<evidence type="ECO:0000313" key="2">
    <source>
        <dbReference type="EMBL" id="KAG5490193.1"/>
    </source>
</evidence>
<feature type="region of interest" description="Disordered" evidence="1">
    <location>
        <begin position="848"/>
        <end position="887"/>
    </location>
</feature>
<dbReference type="OrthoDB" id="243355at2759"/>
<dbReference type="GeneID" id="94286441"/>
<feature type="region of interest" description="Disordered" evidence="1">
    <location>
        <begin position="250"/>
        <end position="587"/>
    </location>
</feature>
<name>A0A836L6R3_9TRYP</name>
<comment type="caution">
    <text evidence="2">The sequence shown here is derived from an EMBL/GenBank/DDBJ whole genome shotgun (WGS) entry which is preliminary data.</text>
</comment>
<gene>
    <name evidence="2" type="ORF">JKF63_00312</name>
</gene>
<dbReference type="SUPFAM" id="SSF52833">
    <property type="entry name" value="Thioredoxin-like"/>
    <property type="match status" value="1"/>
</dbReference>
<organism evidence="2 3">
    <name type="scientific">Porcisia hertigi</name>
    <dbReference type="NCBI Taxonomy" id="2761500"/>
    <lineage>
        <taxon>Eukaryota</taxon>
        <taxon>Discoba</taxon>
        <taxon>Euglenozoa</taxon>
        <taxon>Kinetoplastea</taxon>
        <taxon>Metakinetoplastina</taxon>
        <taxon>Trypanosomatida</taxon>
        <taxon>Trypanosomatidae</taxon>
        <taxon>Leishmaniinae</taxon>
        <taxon>Porcisia</taxon>
    </lineage>
</organism>
<feature type="compositionally biased region" description="Basic and acidic residues" evidence="1">
    <location>
        <begin position="367"/>
        <end position="387"/>
    </location>
</feature>
<feature type="compositionally biased region" description="Basic and acidic residues" evidence="1">
    <location>
        <begin position="848"/>
        <end position="857"/>
    </location>
</feature>
<dbReference type="KEGG" id="phet:94286441"/>
<feature type="compositionally biased region" description="Low complexity" evidence="1">
    <location>
        <begin position="481"/>
        <end position="498"/>
    </location>
</feature>
<sequence>MQSQANRDVVKNITTAAQLEGELQISEAQHGVAVLDVYNAEWGHCKALSDTFRRLFTDAGDVIHLRFFSVECNAVLESLNNLDEAKAHRPQHKGMVFSKDTLASFWTEMLKGRQNHSKPFFAFYKEGKMRTKLEGIDTPKICRIVYDLCKPQNAASEYITNDDALNFWNLYFSPLESEVSVNDFVRAVQGLLGDSASQLSEQDFIDVTAEVQGGVSGTTVTAANLQSFVGDRKTVQDAISTVVAGKLTSIRKAEAAPPQTEEGEPQTEEGEHQTEEGEHQTEEGEHQTEEGEHQTEEGEHQTGEGEPQTEEGEHQTEEGEPQTEEGEHQTEEGEHQTEEGEPQTEEGEPQTEEGEHQTEEGEPQTEEGEHQTEEGEHQTEEGEHQTEEGEPQTEEGEHQTEEGEPQTEEGEHQTEEGEPQTEEGEPQTEEGEQQTGKPEEKVADEGSVVQPPTVDAAEAGAGEAGTDTHENDESAEANPGEAQAPAAVESPVSSPSLPGQGHDVRGVEEDSGTPADEPYRKDDMETSPGMAESHSQHKKLPEDAYTPSLPPPPPMNTTEPGGNSDGKFDEAESSAPPADTVGQEESVENQIFTNRWVTVTEEEMRMWNMVAALPLHYPESTALMVDLTNNVALVQEALSGAADLPTLAEYLAAQGVSFTDINMMCIAADQKVGSESLSYGKLSLILMSCDPVEGRGLVPQCETFLGELSDGTILKHHQPIAFTALTLSASDAYPEECFCYCVPETAAAAFEELAVDDVFILNALTPLRTAVSQNEQFVLRIIGLPKVIELATTDASEETVVLSQWYAQMRVTEQSAGAVTAHFVENVCDDEFQAFLSGYTARLVEDEKRLDRKHDDDTQAAEGMSEDEELGDGKRTEGPTPEPADVL</sequence>
<dbReference type="RefSeq" id="XP_067752521.1">
    <property type="nucleotide sequence ID" value="XM_067896364.1"/>
</dbReference>
<feature type="compositionally biased region" description="Basic and acidic residues" evidence="1">
    <location>
        <begin position="325"/>
        <end position="338"/>
    </location>
</feature>
<feature type="compositionally biased region" description="Basic and acidic residues" evidence="1">
    <location>
        <begin position="269"/>
        <end position="303"/>
    </location>
</feature>
<protein>
    <submittedName>
        <fullName evidence="2">Uncharacterized protein</fullName>
    </submittedName>
</protein>
<dbReference type="Gene3D" id="3.40.30.10">
    <property type="entry name" value="Glutaredoxin"/>
    <property type="match status" value="1"/>
</dbReference>
<dbReference type="AlphaFoldDB" id="A0A836L6R3"/>
<proteinExistence type="predicted"/>
<accession>A0A836L6R3</accession>
<feature type="compositionally biased region" description="Low complexity" evidence="1">
    <location>
        <begin position="456"/>
        <end position="465"/>
    </location>
</feature>
<keyword evidence="3" id="KW-1185">Reference proteome</keyword>
<feature type="compositionally biased region" description="Acidic residues" evidence="1">
    <location>
        <begin position="416"/>
        <end position="432"/>
    </location>
</feature>
<reference evidence="2 3" key="1">
    <citation type="submission" date="2021-02" db="EMBL/GenBank/DDBJ databases">
        <title>Porcisia hertigi Genome sequencing and assembly.</title>
        <authorList>
            <person name="Almutairi H."/>
            <person name="Gatherer D."/>
        </authorList>
    </citation>
    <scope>NUCLEOTIDE SEQUENCE [LARGE SCALE GENOMIC DNA]</scope>
    <source>
        <strain evidence="2 3">C119</strain>
    </source>
</reference>
<evidence type="ECO:0000313" key="3">
    <source>
        <dbReference type="Proteomes" id="UP000674318"/>
    </source>
</evidence>
<evidence type="ECO:0000256" key="1">
    <source>
        <dbReference type="SAM" id="MobiDB-lite"/>
    </source>
</evidence>
<feature type="compositionally biased region" description="Acidic residues" evidence="1">
    <location>
        <begin position="339"/>
        <end position="352"/>
    </location>
</feature>
<dbReference type="Proteomes" id="UP000674318">
    <property type="component" value="Unassembled WGS sequence"/>
</dbReference>
<dbReference type="InterPro" id="IPR036249">
    <property type="entry name" value="Thioredoxin-like_sf"/>
</dbReference>